<evidence type="ECO:0000313" key="13">
    <source>
        <dbReference type="EMBL" id="SFI31985.1"/>
    </source>
</evidence>
<reference evidence="13 14" key="1">
    <citation type="submission" date="2016-10" db="EMBL/GenBank/DDBJ databases">
        <authorList>
            <person name="Varghese N."/>
            <person name="Submissions S."/>
        </authorList>
    </citation>
    <scope>NUCLEOTIDE SEQUENCE [LARGE SCALE GENOMIC DNA]</scope>
    <source>
        <strain evidence="13 14">UNC380MFSha3.1</strain>
    </source>
</reference>
<dbReference type="InterPro" id="IPR039371">
    <property type="entry name" value="LeuA_N_DRE-TIM"/>
</dbReference>
<dbReference type="PROSITE" id="PS00816">
    <property type="entry name" value="AIPM_HOMOCIT_SYNTH_2"/>
    <property type="match status" value="1"/>
</dbReference>
<comment type="similarity">
    <text evidence="3 11">Belongs to the alpha-IPM synthase/homocitrate synthase family. LeuA type 2 subfamily.</text>
</comment>
<dbReference type="Pfam" id="PF22615">
    <property type="entry name" value="IPMS_D2"/>
    <property type="match status" value="1"/>
</dbReference>
<keyword evidence="7 11" id="KW-0028">Amino-acid biosynthesis</keyword>
<evidence type="ECO:0000313" key="14">
    <source>
        <dbReference type="Proteomes" id="UP000198702"/>
    </source>
</evidence>
<dbReference type="HAMAP" id="MF_00572">
    <property type="entry name" value="LeuA_type2"/>
    <property type="match status" value="1"/>
</dbReference>
<dbReference type="FunFam" id="3.20.20.70:FF:000045">
    <property type="entry name" value="2-isopropylmalate synthase"/>
    <property type="match status" value="1"/>
</dbReference>
<evidence type="ECO:0000256" key="10">
    <source>
        <dbReference type="ARBA" id="ARBA00023304"/>
    </source>
</evidence>
<dbReference type="Pfam" id="PF08502">
    <property type="entry name" value="LeuA_dimer"/>
    <property type="match status" value="1"/>
</dbReference>
<dbReference type="InterPro" id="IPR005668">
    <property type="entry name" value="IPM_Synthase"/>
</dbReference>
<dbReference type="EC" id="2.3.3.13" evidence="4 11"/>
<dbReference type="UniPathway" id="UPA00048">
    <property type="reaction ID" value="UER00070"/>
</dbReference>
<dbReference type="EMBL" id="FOQZ01000001">
    <property type="protein sequence ID" value="SFI31985.1"/>
    <property type="molecule type" value="Genomic_DNA"/>
</dbReference>
<feature type="binding site" evidence="11">
    <location>
        <position position="49"/>
    </location>
    <ligand>
        <name>Mg(2+)</name>
        <dbReference type="ChEBI" id="CHEBI:18420"/>
    </ligand>
</feature>
<evidence type="ECO:0000256" key="6">
    <source>
        <dbReference type="ARBA" id="ARBA00022490"/>
    </source>
</evidence>
<dbReference type="InterPro" id="IPR002034">
    <property type="entry name" value="AIPM/Hcit_synth_CS"/>
</dbReference>
<evidence type="ECO:0000256" key="2">
    <source>
        <dbReference type="ARBA" id="ARBA00004689"/>
    </source>
</evidence>
<dbReference type="GO" id="GO:0000287">
    <property type="term" value="F:magnesium ion binding"/>
    <property type="evidence" value="ECO:0007669"/>
    <property type="project" value="UniProtKB-UniRule"/>
</dbReference>
<dbReference type="Pfam" id="PF00682">
    <property type="entry name" value="HMGL-like"/>
    <property type="match status" value="1"/>
</dbReference>
<name>A0A7Z7CYE8_9MICO</name>
<comment type="cofactor">
    <cofactor evidence="11">
        <name>Mg(2+)</name>
        <dbReference type="ChEBI" id="CHEBI:18420"/>
    </cofactor>
</comment>
<keyword evidence="8 11" id="KW-0808">Transferase</keyword>
<comment type="catalytic activity">
    <reaction evidence="1 11">
        <text>3-methyl-2-oxobutanoate + acetyl-CoA + H2O = (2S)-2-isopropylmalate + CoA + H(+)</text>
        <dbReference type="Rhea" id="RHEA:21524"/>
        <dbReference type="ChEBI" id="CHEBI:1178"/>
        <dbReference type="ChEBI" id="CHEBI:11851"/>
        <dbReference type="ChEBI" id="CHEBI:15377"/>
        <dbReference type="ChEBI" id="CHEBI:15378"/>
        <dbReference type="ChEBI" id="CHEBI:57287"/>
        <dbReference type="ChEBI" id="CHEBI:57288"/>
        <dbReference type="EC" id="2.3.3.13"/>
    </reaction>
</comment>
<comment type="caution">
    <text evidence="13">The sequence shown here is derived from an EMBL/GenBank/DDBJ whole genome shotgun (WGS) entry which is preliminary data.</text>
</comment>
<dbReference type="InterPro" id="IPR013785">
    <property type="entry name" value="Aldolase_TIM"/>
</dbReference>
<comment type="subcellular location">
    <subcellularLocation>
        <location evidence="11">Cytoplasm</location>
    </subcellularLocation>
</comment>
<evidence type="ECO:0000256" key="1">
    <source>
        <dbReference type="ARBA" id="ARBA00000064"/>
    </source>
</evidence>
<keyword evidence="9 11" id="KW-0479">Metal-binding</keyword>
<proteinExistence type="inferred from homology"/>
<dbReference type="NCBIfam" id="TIGR00970">
    <property type="entry name" value="leuA_yeast"/>
    <property type="match status" value="1"/>
</dbReference>
<evidence type="ECO:0000256" key="9">
    <source>
        <dbReference type="ARBA" id="ARBA00022723"/>
    </source>
</evidence>
<evidence type="ECO:0000256" key="11">
    <source>
        <dbReference type="HAMAP-Rule" id="MF_00572"/>
    </source>
</evidence>
<dbReference type="InterPro" id="IPR036230">
    <property type="entry name" value="LeuA_allosteric_dom_sf"/>
</dbReference>
<keyword evidence="10 11" id="KW-0100">Branched-chain amino acid biosynthesis</keyword>
<dbReference type="Gene3D" id="3.20.20.70">
    <property type="entry name" value="Aldolase class I"/>
    <property type="match status" value="1"/>
</dbReference>
<dbReference type="NCBIfam" id="NF002991">
    <property type="entry name" value="PRK03739.1"/>
    <property type="match status" value="1"/>
</dbReference>
<comment type="subunit">
    <text evidence="11">Homodimer.</text>
</comment>
<dbReference type="SMART" id="SM00917">
    <property type="entry name" value="LeuA_dimer"/>
    <property type="match status" value="1"/>
</dbReference>
<evidence type="ECO:0000256" key="7">
    <source>
        <dbReference type="ARBA" id="ARBA00022605"/>
    </source>
</evidence>
<evidence type="ECO:0000256" key="3">
    <source>
        <dbReference type="ARBA" id="ARBA00009767"/>
    </source>
</evidence>
<dbReference type="Proteomes" id="UP000198702">
    <property type="component" value="Unassembled WGS sequence"/>
</dbReference>
<comment type="pathway">
    <text evidence="2 11">Amino-acid biosynthesis; L-leucine biosynthesis; L-leucine from 3-methyl-2-oxobutanoate: step 1/4.</text>
</comment>
<dbReference type="SUPFAM" id="SSF89000">
    <property type="entry name" value="post-HMGL domain-like"/>
    <property type="match status" value="1"/>
</dbReference>
<accession>A0A7Z7CYE8</accession>
<organism evidence="13 14">
    <name type="scientific">Microbacterium saccharophilum</name>
    <dbReference type="NCBI Taxonomy" id="1213358"/>
    <lineage>
        <taxon>Bacteria</taxon>
        <taxon>Bacillati</taxon>
        <taxon>Actinomycetota</taxon>
        <taxon>Actinomycetes</taxon>
        <taxon>Micrococcales</taxon>
        <taxon>Microbacteriaceae</taxon>
        <taxon>Microbacterium</taxon>
    </lineage>
</organism>
<dbReference type="AlphaFoldDB" id="A0A7Z7CYE8"/>
<dbReference type="InterPro" id="IPR054692">
    <property type="entry name" value="LeuA-like_post-cat"/>
</dbReference>
<keyword evidence="6 11" id="KW-0963">Cytoplasm</keyword>
<feature type="binding site" evidence="11">
    <location>
        <position position="255"/>
    </location>
    <ligand>
        <name>Mg(2+)</name>
        <dbReference type="ChEBI" id="CHEBI:18420"/>
    </ligand>
</feature>
<feature type="domain" description="Pyruvate carboxyltransferase" evidence="12">
    <location>
        <begin position="40"/>
        <end position="314"/>
    </location>
</feature>
<dbReference type="GO" id="GO:0005737">
    <property type="term" value="C:cytoplasm"/>
    <property type="evidence" value="ECO:0007669"/>
    <property type="project" value="UniProtKB-SubCell"/>
</dbReference>
<evidence type="ECO:0000259" key="12">
    <source>
        <dbReference type="PROSITE" id="PS50991"/>
    </source>
</evidence>
<dbReference type="GO" id="GO:0009098">
    <property type="term" value="P:L-leucine biosynthetic process"/>
    <property type="evidence" value="ECO:0007669"/>
    <property type="project" value="UniProtKB-UniRule"/>
</dbReference>
<keyword evidence="5 11" id="KW-0432">Leucine biosynthesis</keyword>
<dbReference type="InterPro" id="IPR000891">
    <property type="entry name" value="PYR_CT"/>
</dbReference>
<dbReference type="PROSITE" id="PS00815">
    <property type="entry name" value="AIPM_HOMOCIT_SYNTH_1"/>
    <property type="match status" value="1"/>
</dbReference>
<dbReference type="SUPFAM" id="SSF51569">
    <property type="entry name" value="Aldolase"/>
    <property type="match status" value="1"/>
</dbReference>
<keyword evidence="11" id="KW-0460">Magnesium</keyword>
<sequence length="586" mass="65050">MENTQQPSGMPIHKYRPYHEQIRVDLPDRTWPNARIEKAPRWCAVDLRDGNQALIDPMSPERKRIMFELLVKMGYKEIEVGFPSASQTDFDFVRQLIDDGLIPDDVTIQVLTQSREHLIARTYEAIAGAKQAIVHLYNSTSILQRDVVFRTDKQGIIDIALEGARLCREFEKRIPETKVFYEYSPESYTGTELEFAVDVCNQVLEVLEPTPDRKVIINLPATVEMATPNVYADSIEWMSRHLAHRENVILSLHPHNDRGTAIAAAELGYMAGADRIEGCLFGNGERTGNVDIVALGINMLTQGIDPQIDFSDIDHVKRTAEYCNQLPVPERSPWAGDLVFTAFSGSHQDAIKKGFEAMEARAAAEGVSVDEIEWAVPYLPIDPKDLGRSYEAVIRVNSQSGKGGVAYLLKTDHALDLPRKLQIEFSGVVQAKTDADGGEVSSEQIWDIFTDEYLPARVDEDKWGRFELLATRTNSDMSGDVSLEVTLRDGEETVPATGHGNGPIAAFLSILHERGFEVSLYDYVEHTLSAGGDAQAAAYVELNVDGDRLWGVGIDGDISTASLKAIVSCVNRAIRTRERSGELASV</sequence>
<dbReference type="GO" id="GO:0003985">
    <property type="term" value="F:acetyl-CoA C-acetyltransferase activity"/>
    <property type="evidence" value="ECO:0007669"/>
    <property type="project" value="UniProtKB-UniRule"/>
</dbReference>
<dbReference type="PANTHER" id="PTHR46911">
    <property type="match status" value="1"/>
</dbReference>
<gene>
    <name evidence="11" type="primary">leuA</name>
    <name evidence="13" type="ORF">SAMN04487751_1099</name>
</gene>
<dbReference type="CDD" id="cd07942">
    <property type="entry name" value="DRE_TIM_LeuA"/>
    <property type="match status" value="1"/>
</dbReference>
<evidence type="ECO:0000256" key="5">
    <source>
        <dbReference type="ARBA" id="ARBA00022430"/>
    </source>
</evidence>
<dbReference type="GO" id="GO:0003852">
    <property type="term" value="F:2-isopropylmalate synthase activity"/>
    <property type="evidence" value="ECO:0007669"/>
    <property type="project" value="UniProtKB-UniRule"/>
</dbReference>
<dbReference type="InterPro" id="IPR013709">
    <property type="entry name" value="2-isopropylmalate_synth_dimer"/>
</dbReference>
<feature type="binding site" evidence="11">
    <location>
        <position position="289"/>
    </location>
    <ligand>
        <name>Mg(2+)</name>
        <dbReference type="ChEBI" id="CHEBI:18420"/>
    </ligand>
</feature>
<feature type="region of interest" description="Regulatory domain" evidence="11">
    <location>
        <begin position="456"/>
        <end position="586"/>
    </location>
</feature>
<dbReference type="SUPFAM" id="SSF110921">
    <property type="entry name" value="2-isopropylmalate synthase LeuA, allosteric (dimerisation) domain"/>
    <property type="match status" value="1"/>
</dbReference>
<dbReference type="PROSITE" id="PS50991">
    <property type="entry name" value="PYR_CT"/>
    <property type="match status" value="1"/>
</dbReference>
<dbReference type="RefSeq" id="WP_028495614.1">
    <property type="nucleotide sequence ID" value="NZ_FOQZ01000001.1"/>
</dbReference>
<dbReference type="Gene3D" id="3.30.160.270">
    <property type="match status" value="1"/>
</dbReference>
<comment type="function">
    <text evidence="11">Catalyzes the condensation of the acetyl group of acetyl-CoA with 3-methyl-2-oxobutanoate (2-ketoisovalerate) to form 3-carboxy-3-hydroxy-4-methylpentanoate (2-isopropylmalate).</text>
</comment>
<feature type="binding site" evidence="11">
    <location>
        <position position="253"/>
    </location>
    <ligand>
        <name>Mg(2+)</name>
        <dbReference type="ChEBI" id="CHEBI:18420"/>
    </ligand>
</feature>
<dbReference type="PANTHER" id="PTHR46911:SF1">
    <property type="entry name" value="2-ISOPROPYLMALATE SYNTHASE"/>
    <property type="match status" value="1"/>
</dbReference>
<evidence type="ECO:0000256" key="4">
    <source>
        <dbReference type="ARBA" id="ARBA00012973"/>
    </source>
</evidence>
<evidence type="ECO:0000256" key="8">
    <source>
        <dbReference type="ARBA" id="ARBA00022679"/>
    </source>
</evidence>
<protein>
    <recommendedName>
        <fullName evidence="4 11">2-isopropylmalate synthase</fullName>
        <ecNumber evidence="4 11">2.3.3.13</ecNumber>
    </recommendedName>
    <alternativeName>
        <fullName evidence="11">Alpha-IPM synthase</fullName>
    </alternativeName>
    <alternativeName>
        <fullName evidence="11">Alpha-isopropylmalate synthase</fullName>
    </alternativeName>
</protein>